<gene>
    <name evidence="2" type="ORF">YBN1229_v1_4020</name>
</gene>
<dbReference type="RefSeq" id="WP_046479634.1">
    <property type="nucleotide sequence ID" value="NZ_LN829118.1"/>
</dbReference>
<evidence type="ECO:0000256" key="1">
    <source>
        <dbReference type="SAM" id="SignalP"/>
    </source>
</evidence>
<dbReference type="KEGG" id="fil:BN1229_v1_4033"/>
<dbReference type="KEGG" id="fiy:BN1229_v1_4020"/>
<accession>A0A0D6JLN0</accession>
<dbReference type="EMBL" id="LN829119">
    <property type="protein sequence ID" value="CPR22587.1"/>
    <property type="molecule type" value="Genomic_DNA"/>
</dbReference>
<feature type="signal peptide" evidence="1">
    <location>
        <begin position="1"/>
        <end position="18"/>
    </location>
</feature>
<sequence length="124" mass="13604">MKYIIAALALLAVLKVYAQDQIYRSATADALIAAYRNNAIAACQRDRLNQSAEFAGLAWSKPSSIALQIGRGDLGVNLWEISDTRWDAAYKQPYLVLAPADPQTNLRCTYDININVASVRRSGA</sequence>
<dbReference type="Proteomes" id="UP000033187">
    <property type="component" value="Chromosome 1"/>
</dbReference>
<dbReference type="AlphaFoldDB" id="A0A0D6JLN0"/>
<evidence type="ECO:0000313" key="2">
    <source>
        <dbReference type="EMBL" id="CPR22587.1"/>
    </source>
</evidence>
<name>A0A0D6JLN0_9HYPH</name>
<keyword evidence="1" id="KW-0732">Signal</keyword>
<keyword evidence="3" id="KW-1185">Reference proteome</keyword>
<organism evidence="2 3">
    <name type="scientific">Candidatus Filomicrobium marinum</name>
    <dbReference type="NCBI Taxonomy" id="1608628"/>
    <lineage>
        <taxon>Bacteria</taxon>
        <taxon>Pseudomonadati</taxon>
        <taxon>Pseudomonadota</taxon>
        <taxon>Alphaproteobacteria</taxon>
        <taxon>Hyphomicrobiales</taxon>
        <taxon>Hyphomicrobiaceae</taxon>
        <taxon>Filomicrobium</taxon>
    </lineage>
</organism>
<protein>
    <submittedName>
        <fullName evidence="2">Uncharacterized protein</fullName>
    </submittedName>
</protein>
<feature type="chain" id="PRO_5002306454" evidence="1">
    <location>
        <begin position="19"/>
        <end position="124"/>
    </location>
</feature>
<evidence type="ECO:0000313" key="3">
    <source>
        <dbReference type="Proteomes" id="UP000033187"/>
    </source>
</evidence>
<proteinExistence type="predicted"/>
<reference evidence="3" key="1">
    <citation type="submission" date="2015-02" db="EMBL/GenBank/DDBJ databases">
        <authorList>
            <person name="Chooi Y.-H."/>
        </authorList>
    </citation>
    <scope>NUCLEOTIDE SEQUENCE [LARGE SCALE GENOMIC DNA]</scope>
    <source>
        <strain evidence="3">strain Y</strain>
    </source>
</reference>